<dbReference type="EMBL" id="MPRK01000188">
    <property type="protein sequence ID" value="OOZ38342.1"/>
    <property type="molecule type" value="Genomic_DNA"/>
</dbReference>
<accession>A0A1T2KZU1</accession>
<sequence>MLSFLGFAPDIDPHAEGVITDCEDMIPDPQGFKSAPVQVDTDYAALAATCRGAALVVKIDGTRRFFAGTAAALFEGSGGMWTDVTRTSGGAYNVGTSYSWQFAQFGDITIAVNDGDTMQSIGAGSDFADITGAPKAALVEVVNNFVIVADTEDGVYGDQGDRWWCSAKDDYSDWTPAISTQCTTGRLVEVSGPILALKRLGNNLVAYKETGIFIGQYVGSPAVWSWSLVPGDIGVQSPDSVVDIGGAHLFIGNEEIYYFDGTRPVPIGNDVKNWFFDDLDISYIQDITSLHDRANSLVYWFYHSDGAAGTLDTALVYNYKYKKWGKASYSAEAAVEVVLGGMTYDDLGSSYTTYDDLPNVAYDSPLFKADEPVLG</sequence>
<keyword evidence="2" id="KW-1185">Reference proteome</keyword>
<organism evidence="1 2">
    <name type="scientific">Solemya elarraichensis gill symbiont</name>
    <dbReference type="NCBI Taxonomy" id="1918949"/>
    <lineage>
        <taxon>Bacteria</taxon>
        <taxon>Pseudomonadati</taxon>
        <taxon>Pseudomonadota</taxon>
        <taxon>Gammaproteobacteria</taxon>
        <taxon>sulfur-oxidizing symbionts</taxon>
    </lineage>
</organism>
<feature type="non-terminal residue" evidence="1">
    <location>
        <position position="375"/>
    </location>
</feature>
<gene>
    <name evidence="1" type="ORF">BOW52_08755</name>
</gene>
<dbReference type="OrthoDB" id="8835400at2"/>
<comment type="caution">
    <text evidence="1">The sequence shown here is derived from an EMBL/GenBank/DDBJ whole genome shotgun (WGS) entry which is preliminary data.</text>
</comment>
<evidence type="ECO:0000313" key="2">
    <source>
        <dbReference type="Proteomes" id="UP000190198"/>
    </source>
</evidence>
<reference evidence="1 2" key="1">
    <citation type="submission" date="2016-11" db="EMBL/GenBank/DDBJ databases">
        <title>Mixed transmission modes and dynamic genome evolution in an obligate animal-bacterial symbiosis.</title>
        <authorList>
            <person name="Russell S.L."/>
            <person name="Corbett-Detig R.B."/>
            <person name="Cavanaugh C.M."/>
        </authorList>
    </citation>
    <scope>NUCLEOTIDE SEQUENCE [LARGE SCALE GENOMIC DNA]</scope>
    <source>
        <strain evidence="1">Sp-SM6</strain>
    </source>
</reference>
<protein>
    <submittedName>
        <fullName evidence="1">Uncharacterized protein</fullName>
    </submittedName>
</protein>
<dbReference type="RefSeq" id="WP_078477392.1">
    <property type="nucleotide sequence ID" value="NZ_MPRK01000188.1"/>
</dbReference>
<dbReference type="AlphaFoldDB" id="A0A1T2KZU1"/>
<name>A0A1T2KZU1_9GAMM</name>
<dbReference type="Proteomes" id="UP000190198">
    <property type="component" value="Unassembled WGS sequence"/>
</dbReference>
<evidence type="ECO:0000313" key="1">
    <source>
        <dbReference type="EMBL" id="OOZ38342.1"/>
    </source>
</evidence>
<proteinExistence type="predicted"/>